<feature type="transmembrane region" description="Helical" evidence="7">
    <location>
        <begin position="359"/>
        <end position="378"/>
    </location>
</feature>
<dbReference type="Gene3D" id="1.20.1250.20">
    <property type="entry name" value="MFS general substrate transporter like domains"/>
    <property type="match status" value="1"/>
</dbReference>
<keyword evidence="2" id="KW-0813">Transport</keyword>
<dbReference type="InterPro" id="IPR036259">
    <property type="entry name" value="MFS_trans_sf"/>
</dbReference>
<dbReference type="PANTHER" id="PTHR23513:SF9">
    <property type="entry name" value="ENTEROBACTIN EXPORTER ENTS"/>
    <property type="match status" value="1"/>
</dbReference>
<evidence type="ECO:0000256" key="5">
    <source>
        <dbReference type="ARBA" id="ARBA00022989"/>
    </source>
</evidence>
<evidence type="ECO:0000256" key="7">
    <source>
        <dbReference type="SAM" id="Phobius"/>
    </source>
</evidence>
<evidence type="ECO:0000256" key="3">
    <source>
        <dbReference type="ARBA" id="ARBA00022475"/>
    </source>
</evidence>
<evidence type="ECO:0000256" key="2">
    <source>
        <dbReference type="ARBA" id="ARBA00022448"/>
    </source>
</evidence>
<feature type="transmembrane region" description="Helical" evidence="7">
    <location>
        <begin position="82"/>
        <end position="104"/>
    </location>
</feature>
<gene>
    <name evidence="8" type="ORF">C8J26_3279</name>
    <name evidence="9" type="ORF">SPHINGO391_440086</name>
</gene>
<keyword evidence="10" id="KW-1185">Reference proteome</keyword>
<organism evidence="8 10">
    <name type="scientific">Sphingomonas aurantiaca</name>
    <dbReference type="NCBI Taxonomy" id="185949"/>
    <lineage>
        <taxon>Bacteria</taxon>
        <taxon>Pseudomonadati</taxon>
        <taxon>Pseudomonadota</taxon>
        <taxon>Alphaproteobacteria</taxon>
        <taxon>Sphingomonadales</taxon>
        <taxon>Sphingomonadaceae</taxon>
        <taxon>Sphingomonas</taxon>
    </lineage>
</organism>
<feature type="transmembrane region" description="Helical" evidence="7">
    <location>
        <begin position="174"/>
        <end position="192"/>
    </location>
</feature>
<feature type="transmembrane region" description="Helical" evidence="7">
    <location>
        <begin position="243"/>
        <end position="264"/>
    </location>
</feature>
<evidence type="ECO:0000313" key="10">
    <source>
        <dbReference type="Proteomes" id="UP000244189"/>
    </source>
</evidence>
<comment type="subcellular location">
    <subcellularLocation>
        <location evidence="1">Cell membrane</location>
        <topology evidence="1">Multi-pass membrane protein</topology>
    </subcellularLocation>
</comment>
<dbReference type="AlphaFoldDB" id="A0A2T5GI14"/>
<keyword evidence="5 7" id="KW-1133">Transmembrane helix</keyword>
<protein>
    <submittedName>
        <fullName evidence="9">MFS transporter</fullName>
    </submittedName>
    <submittedName>
        <fullName evidence="8">Putative MFS family arabinose efflux permease</fullName>
    </submittedName>
</protein>
<evidence type="ECO:0000313" key="8">
    <source>
        <dbReference type="EMBL" id="PTQ58954.1"/>
    </source>
</evidence>
<dbReference type="Pfam" id="PF05977">
    <property type="entry name" value="MFS_3"/>
    <property type="match status" value="1"/>
</dbReference>
<keyword evidence="4 7" id="KW-0812">Transmembrane</keyword>
<evidence type="ECO:0000313" key="11">
    <source>
        <dbReference type="Proteomes" id="UP000326857"/>
    </source>
</evidence>
<reference evidence="8 10" key="1">
    <citation type="submission" date="2018-04" db="EMBL/GenBank/DDBJ databases">
        <title>Genomic Encyclopedia of Type Strains, Phase III (KMG-III): the genomes of soil and plant-associated and newly described type strains.</title>
        <authorList>
            <person name="Whitman W."/>
        </authorList>
    </citation>
    <scope>NUCLEOTIDE SEQUENCE [LARGE SCALE GENOMIC DNA]</scope>
    <source>
        <strain evidence="8 10">MA101b</strain>
    </source>
</reference>
<dbReference type="SUPFAM" id="SSF103473">
    <property type="entry name" value="MFS general substrate transporter"/>
    <property type="match status" value="1"/>
</dbReference>
<dbReference type="GO" id="GO:0005886">
    <property type="term" value="C:plasma membrane"/>
    <property type="evidence" value="ECO:0007669"/>
    <property type="project" value="UniProtKB-SubCell"/>
</dbReference>
<evidence type="ECO:0000313" key="9">
    <source>
        <dbReference type="EMBL" id="VVT13238.1"/>
    </source>
</evidence>
<evidence type="ECO:0000256" key="6">
    <source>
        <dbReference type="ARBA" id="ARBA00023136"/>
    </source>
</evidence>
<feature type="transmembrane region" description="Helical" evidence="7">
    <location>
        <begin position="398"/>
        <end position="418"/>
    </location>
</feature>
<dbReference type="EMBL" id="QAOG01000006">
    <property type="protein sequence ID" value="PTQ58954.1"/>
    <property type="molecule type" value="Genomic_DNA"/>
</dbReference>
<evidence type="ECO:0000256" key="1">
    <source>
        <dbReference type="ARBA" id="ARBA00004651"/>
    </source>
</evidence>
<dbReference type="PANTHER" id="PTHR23513">
    <property type="entry name" value="INTEGRAL MEMBRANE EFFLUX PROTEIN-RELATED"/>
    <property type="match status" value="1"/>
</dbReference>
<dbReference type="CDD" id="cd06173">
    <property type="entry name" value="MFS_MefA_like"/>
    <property type="match status" value="1"/>
</dbReference>
<feature type="transmembrane region" description="Helical" evidence="7">
    <location>
        <begin position="149"/>
        <end position="168"/>
    </location>
</feature>
<dbReference type="Proteomes" id="UP000244189">
    <property type="component" value="Unassembled WGS sequence"/>
</dbReference>
<dbReference type="InterPro" id="IPR010290">
    <property type="entry name" value="TM_effector"/>
</dbReference>
<keyword evidence="6 7" id="KW-0472">Membrane</keyword>
<dbReference type="EMBL" id="CABVLI010000039">
    <property type="protein sequence ID" value="VVT13238.1"/>
    <property type="molecule type" value="Genomic_DNA"/>
</dbReference>
<accession>A0A5E7Z3N3</accession>
<feature type="transmembrane region" description="Helical" evidence="7">
    <location>
        <begin position="327"/>
        <end position="347"/>
    </location>
</feature>
<keyword evidence="3" id="KW-1003">Cell membrane</keyword>
<reference evidence="9 11" key="2">
    <citation type="submission" date="2019-09" db="EMBL/GenBank/DDBJ databases">
        <authorList>
            <person name="Dittami M. S."/>
        </authorList>
    </citation>
    <scope>NUCLEOTIDE SEQUENCE [LARGE SCALE GENOMIC DNA]</scope>
    <source>
        <strain evidence="9">SPHINGO391</strain>
    </source>
</reference>
<feature type="transmembrane region" description="Helical" evidence="7">
    <location>
        <begin position="116"/>
        <end position="137"/>
    </location>
</feature>
<accession>A0A2T5GI14</accession>
<feature type="transmembrane region" description="Helical" evidence="7">
    <location>
        <begin position="460"/>
        <end position="482"/>
    </location>
</feature>
<feature type="transmembrane region" description="Helical" evidence="7">
    <location>
        <begin position="204"/>
        <end position="223"/>
    </location>
</feature>
<feature type="transmembrane region" description="Helical" evidence="7">
    <location>
        <begin position="291"/>
        <end position="315"/>
    </location>
</feature>
<dbReference type="Proteomes" id="UP000326857">
    <property type="component" value="Unassembled WGS sequence"/>
</dbReference>
<sequence length="511" mass="54041">MLDLSPVILTKVRIQSSEMRSSVALDPAFRQDDGKGVRATIPTPSKAPVALPIRRSLKPQGMAPTTDPHQHPLRIANFRAYWLSRFTGTIAVSAMSIVIGWQVYNIARETMDIRQAAFMLGMIGFAQFVPLFLLTPITGLVADSFDRRWIVRGTTTLLVLTAATLWLLTWTGHLTLGVLFVAAVAFGVARAFSGPAYSALAPNLVPRAVLPTAIAISSIAWQVGTIAGPSVGGLLYAIHPEVAYGVATILFLVALVFMFLIGPVPQPAAQTDHRPLARIIEGFTYVRRNRLVLATITLDLFAVLLAGATSLLPVYSRDILHVGSQGLGVLAAGMGIGAAVTAVWFSVRPMSTNVGVKMLIAVVVFGLAILTFGVATPIVNLLGLTPGTIAGIPVQPAFVLSLVALIVAGGADMISVYVRQSLIQLHTPDAMRGRVSAVSQLTISASNELGEFESGVMASLLGPVGAVVFGGVGAIAITIGWARLFPELGRAKTFDPPEILETEPQHGEAKP</sequence>
<evidence type="ECO:0000256" key="4">
    <source>
        <dbReference type="ARBA" id="ARBA00022692"/>
    </source>
</evidence>
<proteinExistence type="predicted"/>
<name>A0A2T5GI14_9SPHN</name>